<dbReference type="AlphaFoldDB" id="D4L9S3"/>
<dbReference type="PANTHER" id="PTHR37312">
    <property type="entry name" value="MEMBRANE-BOUND ACYLTRANSFERASE YKRP-RELATED"/>
    <property type="match status" value="1"/>
</dbReference>
<proteinExistence type="predicted"/>
<keyword evidence="1" id="KW-0812">Transmembrane</keyword>
<feature type="transmembrane region" description="Helical" evidence="1">
    <location>
        <begin position="210"/>
        <end position="230"/>
    </location>
</feature>
<dbReference type="PANTHER" id="PTHR37312:SF1">
    <property type="entry name" value="MEMBRANE-BOUND ACYLTRANSFERASE YKRP-RELATED"/>
    <property type="match status" value="1"/>
</dbReference>
<protein>
    <submittedName>
        <fullName evidence="3">Fucose 4-O-acetylase and related acetyltransferases</fullName>
    </submittedName>
</protein>
<name>D4L9S3_RUMC1</name>
<sequence length="357" mass="39026">MNTQPLVNPPKGRILAIDFLKALAIILVVFSHINAYNGSAKIWAICFAPNVFFFSHGVVCRSKIHQLSDWKDFILNRIVSILAPYLIWGMIYSPLTAKNIVKLCYGSHESLSLADSLTSLWFLPCLFAGDLLFALILWAAEQIKSPKGRLIFLTAVVTGVLAVCPFLPHFSKGWPFGADVALQAVAWIGLGYLTMYLLKDRINPGTGKQTHPLVLVLIAAAGLALSLTAFCNTSMPGGYVMMAEARYGNYLLYLVSAAGGTAFVFALSFLLARIRNRFFVRSFQLIGQSTMVIFAVHKFVIKTLQNVLTGIAIPHAAAAAVILITAIGVSLCVMPFINTYLPLLAGKMKYKKVFGET</sequence>
<dbReference type="InterPro" id="IPR052734">
    <property type="entry name" value="Nod_factor_acetyltransferase"/>
</dbReference>
<reference evidence="3" key="1">
    <citation type="submission" date="2010-03" db="EMBL/GenBank/DDBJ databases">
        <title>The genome sequence of Ruminococcus sp. 18P13.</title>
        <authorList>
            <consortium name="metaHIT consortium -- http://www.metahit.eu/"/>
            <person name="Pajon A."/>
            <person name="Turner K."/>
            <person name="Parkhill J."/>
            <person name="Bernalier A."/>
        </authorList>
    </citation>
    <scope>NUCLEOTIDE SEQUENCE [LARGE SCALE GENOMIC DNA]</scope>
    <source>
        <strain evidence="3">Type strain: 18P13</strain>
    </source>
</reference>
<dbReference type="RefSeq" id="WP_015557276.1">
    <property type="nucleotide sequence ID" value="NC_021039.1"/>
</dbReference>
<dbReference type="STRING" id="213810.RUM_00960"/>
<feature type="transmembrane region" description="Helical" evidence="1">
    <location>
        <begin position="150"/>
        <end position="168"/>
    </location>
</feature>
<gene>
    <name evidence="3" type="ordered locus">RUM_00960</name>
</gene>
<reference evidence="3" key="2">
    <citation type="submission" date="2010-03" db="EMBL/GenBank/DDBJ databases">
        <authorList>
            <person name="Pajon A."/>
        </authorList>
    </citation>
    <scope>NUCLEOTIDE SEQUENCE</scope>
    <source>
        <strain evidence="3">Type strain: 18P13</strain>
    </source>
</reference>
<feature type="transmembrane region" description="Helical" evidence="1">
    <location>
        <begin position="278"/>
        <end position="296"/>
    </location>
</feature>
<feature type="transmembrane region" description="Helical" evidence="1">
    <location>
        <begin position="250"/>
        <end position="271"/>
    </location>
</feature>
<feature type="transmembrane region" description="Helical" evidence="1">
    <location>
        <begin position="12"/>
        <end position="30"/>
    </location>
</feature>
<dbReference type="GeneID" id="83154957"/>
<feature type="transmembrane region" description="Helical" evidence="1">
    <location>
        <begin position="316"/>
        <end position="341"/>
    </location>
</feature>
<keyword evidence="4" id="KW-1185">Reference proteome</keyword>
<evidence type="ECO:0000259" key="2">
    <source>
        <dbReference type="Pfam" id="PF01757"/>
    </source>
</evidence>
<dbReference type="EMBL" id="FP929052">
    <property type="protein sequence ID" value="CBL16368.1"/>
    <property type="molecule type" value="Genomic_DNA"/>
</dbReference>
<dbReference type="InterPro" id="IPR002656">
    <property type="entry name" value="Acyl_transf_3_dom"/>
</dbReference>
<keyword evidence="1" id="KW-1133">Transmembrane helix</keyword>
<keyword evidence="1" id="KW-0472">Membrane</keyword>
<dbReference type="Pfam" id="PF01757">
    <property type="entry name" value="Acyl_transf_3"/>
    <property type="match status" value="1"/>
</dbReference>
<dbReference type="BioCyc" id="RCHA213810:RUM_RS00475-MONOMER"/>
<feature type="transmembrane region" description="Helical" evidence="1">
    <location>
        <begin position="120"/>
        <end position="138"/>
    </location>
</feature>
<dbReference type="PATRIC" id="fig|213810.4.peg.1647"/>
<dbReference type="Proteomes" id="UP000007054">
    <property type="component" value="Chromosome"/>
</dbReference>
<feature type="transmembrane region" description="Helical" evidence="1">
    <location>
        <begin position="74"/>
        <end position="93"/>
    </location>
</feature>
<accession>D4L9S3</accession>
<dbReference type="GO" id="GO:0016747">
    <property type="term" value="F:acyltransferase activity, transferring groups other than amino-acyl groups"/>
    <property type="evidence" value="ECO:0007669"/>
    <property type="project" value="InterPro"/>
</dbReference>
<feature type="domain" description="Acyltransferase 3" evidence="2">
    <location>
        <begin position="15"/>
        <end position="331"/>
    </location>
</feature>
<dbReference type="KEGG" id="rch:RUM_00960"/>
<dbReference type="HOGENOM" id="CLU_760417_0_0_9"/>
<evidence type="ECO:0000256" key="1">
    <source>
        <dbReference type="SAM" id="Phobius"/>
    </source>
</evidence>
<keyword evidence="3" id="KW-0808">Transferase</keyword>
<feature type="transmembrane region" description="Helical" evidence="1">
    <location>
        <begin position="180"/>
        <end position="198"/>
    </location>
</feature>
<evidence type="ECO:0000313" key="3">
    <source>
        <dbReference type="EMBL" id="CBL16368.1"/>
    </source>
</evidence>
<organism evidence="3 4">
    <name type="scientific">Ruminococcus champanellensis (strain DSM 18848 / JCM 17042 / KCTC 15320 / 18P13)</name>
    <dbReference type="NCBI Taxonomy" id="213810"/>
    <lineage>
        <taxon>Bacteria</taxon>
        <taxon>Bacillati</taxon>
        <taxon>Bacillota</taxon>
        <taxon>Clostridia</taxon>
        <taxon>Eubacteriales</taxon>
        <taxon>Oscillospiraceae</taxon>
        <taxon>Ruminococcus</taxon>
    </lineage>
</organism>
<feature type="transmembrane region" description="Helical" evidence="1">
    <location>
        <begin position="42"/>
        <end position="62"/>
    </location>
</feature>
<evidence type="ECO:0000313" key="4">
    <source>
        <dbReference type="Proteomes" id="UP000007054"/>
    </source>
</evidence>